<evidence type="ECO:0000259" key="2">
    <source>
        <dbReference type="Pfam" id="PF07589"/>
    </source>
</evidence>
<dbReference type="EMBL" id="JAFEMC010000003">
    <property type="protein sequence ID" value="MBM6577358.1"/>
    <property type="molecule type" value="Genomic_DNA"/>
</dbReference>
<sequence>MKTLLATALAAAMLTATHASAELYNFTLSGDYTASFSVDSSPIPDEFIPSLGFVLYGIPVTGTDTGIFDLGFFEGGLGGGMSIIDPATFDAVFVADGPQLFSGTVAAPTFLTGSFALTEYQGTGRYTLTIASAAGAVPEPASWALMIAGMGLAGGSLRRRSLKLSFG</sequence>
<keyword evidence="4" id="KW-1185">Reference proteome</keyword>
<dbReference type="RefSeq" id="WP_204199444.1">
    <property type="nucleotide sequence ID" value="NZ_JAFEMC010000003.1"/>
</dbReference>
<gene>
    <name evidence="3" type="ORF">ILT43_13320</name>
</gene>
<keyword evidence="1" id="KW-0732">Signal</keyword>
<evidence type="ECO:0000313" key="4">
    <source>
        <dbReference type="Proteomes" id="UP000763641"/>
    </source>
</evidence>
<reference evidence="3 4" key="1">
    <citation type="submission" date="2020-12" db="EMBL/GenBank/DDBJ databases">
        <title>Sphingomonas sp.</title>
        <authorList>
            <person name="Kim M.K."/>
        </authorList>
    </citation>
    <scope>NUCLEOTIDE SEQUENCE [LARGE SCALE GENOMIC DNA]</scope>
    <source>
        <strain evidence="3 4">BT552</strain>
    </source>
</reference>
<dbReference type="Proteomes" id="UP000763641">
    <property type="component" value="Unassembled WGS sequence"/>
</dbReference>
<proteinExistence type="predicted"/>
<evidence type="ECO:0000313" key="3">
    <source>
        <dbReference type="EMBL" id="MBM6577358.1"/>
    </source>
</evidence>
<feature type="chain" id="PRO_5045558484" evidence="1">
    <location>
        <begin position="22"/>
        <end position="167"/>
    </location>
</feature>
<dbReference type="Pfam" id="PF07589">
    <property type="entry name" value="PEP-CTERM"/>
    <property type="match status" value="1"/>
</dbReference>
<feature type="signal peptide" evidence="1">
    <location>
        <begin position="1"/>
        <end position="21"/>
    </location>
</feature>
<feature type="domain" description="Ice-binding protein C-terminal" evidence="2">
    <location>
        <begin position="136"/>
        <end position="160"/>
    </location>
</feature>
<dbReference type="NCBIfam" id="NF035944">
    <property type="entry name" value="PEPxxWA-CTERM"/>
    <property type="match status" value="1"/>
</dbReference>
<dbReference type="InterPro" id="IPR013424">
    <property type="entry name" value="Ice-binding_C"/>
</dbReference>
<name>A0ABS2D8T8_9SPHN</name>
<organism evidence="3 4">
    <name type="scientific">Sphingomonas longa</name>
    <dbReference type="NCBI Taxonomy" id="2778730"/>
    <lineage>
        <taxon>Bacteria</taxon>
        <taxon>Pseudomonadati</taxon>
        <taxon>Pseudomonadota</taxon>
        <taxon>Alphaproteobacteria</taxon>
        <taxon>Sphingomonadales</taxon>
        <taxon>Sphingomonadaceae</taxon>
        <taxon>Sphingomonas</taxon>
    </lineage>
</organism>
<protein>
    <submittedName>
        <fullName evidence="3">PEP-CTERM sorting domain-containing protein</fullName>
    </submittedName>
</protein>
<accession>A0ABS2D8T8</accession>
<comment type="caution">
    <text evidence="3">The sequence shown here is derived from an EMBL/GenBank/DDBJ whole genome shotgun (WGS) entry which is preliminary data.</text>
</comment>
<dbReference type="NCBIfam" id="TIGR02595">
    <property type="entry name" value="PEP_CTERM"/>
    <property type="match status" value="1"/>
</dbReference>
<evidence type="ECO:0000256" key="1">
    <source>
        <dbReference type="SAM" id="SignalP"/>
    </source>
</evidence>